<sequence>MKLQHRLALITIATAAVAGFVYSQIHIHKRNRREVIDVATELACTWQSQLDLSNIQTQKLLDSIIEYTIKKNEIINSNLAMENQISKLKSIQRNEHRNLQNFLSEDQFKKYLSLNKRLTRKE</sequence>
<organism evidence="1 2">
    <name type="scientific">Christiangramia antarctica</name>
    <dbReference type="NCBI Taxonomy" id="2058158"/>
    <lineage>
        <taxon>Bacteria</taxon>
        <taxon>Pseudomonadati</taxon>
        <taxon>Bacteroidota</taxon>
        <taxon>Flavobacteriia</taxon>
        <taxon>Flavobacteriales</taxon>
        <taxon>Flavobacteriaceae</taxon>
        <taxon>Christiangramia</taxon>
    </lineage>
</organism>
<dbReference type="EMBL" id="JBHUOJ010000027">
    <property type="protein sequence ID" value="MFD2833961.1"/>
    <property type="molecule type" value="Genomic_DNA"/>
</dbReference>
<evidence type="ECO:0000313" key="1">
    <source>
        <dbReference type="EMBL" id="MFD2833961.1"/>
    </source>
</evidence>
<name>A0ABW5X4B9_9FLAO</name>
<accession>A0ABW5X4B9</accession>
<proteinExistence type="predicted"/>
<dbReference type="RefSeq" id="WP_251740740.1">
    <property type="nucleotide sequence ID" value="NZ_JBHUOJ010000027.1"/>
</dbReference>
<keyword evidence="2" id="KW-1185">Reference proteome</keyword>
<protein>
    <submittedName>
        <fullName evidence="1">Uncharacterized protein</fullName>
    </submittedName>
</protein>
<gene>
    <name evidence="1" type="ORF">ACFSYS_11750</name>
</gene>
<evidence type="ECO:0000313" key="2">
    <source>
        <dbReference type="Proteomes" id="UP001597438"/>
    </source>
</evidence>
<dbReference type="Proteomes" id="UP001597438">
    <property type="component" value="Unassembled WGS sequence"/>
</dbReference>
<comment type="caution">
    <text evidence="1">The sequence shown here is derived from an EMBL/GenBank/DDBJ whole genome shotgun (WGS) entry which is preliminary data.</text>
</comment>
<reference evidence="2" key="1">
    <citation type="journal article" date="2019" name="Int. J. Syst. Evol. Microbiol.">
        <title>The Global Catalogue of Microorganisms (GCM) 10K type strain sequencing project: providing services to taxonomists for standard genome sequencing and annotation.</title>
        <authorList>
            <consortium name="The Broad Institute Genomics Platform"/>
            <consortium name="The Broad Institute Genome Sequencing Center for Infectious Disease"/>
            <person name="Wu L."/>
            <person name="Ma J."/>
        </authorList>
    </citation>
    <scope>NUCLEOTIDE SEQUENCE [LARGE SCALE GENOMIC DNA]</scope>
    <source>
        <strain evidence="2">KCTC 52925</strain>
    </source>
</reference>